<dbReference type="Gene3D" id="3.10.450.50">
    <property type="match status" value="1"/>
</dbReference>
<proteinExistence type="predicted"/>
<dbReference type="InterPro" id="IPR032710">
    <property type="entry name" value="NTF2-like_dom_sf"/>
</dbReference>
<evidence type="ECO:0008006" key="3">
    <source>
        <dbReference type="Google" id="ProtNLM"/>
    </source>
</evidence>
<protein>
    <recommendedName>
        <fullName evidence="3">SnoaL-like domain-containing protein</fullName>
    </recommendedName>
</protein>
<dbReference type="EMBL" id="MU032346">
    <property type="protein sequence ID" value="KAF3768081.1"/>
    <property type="molecule type" value="Genomic_DNA"/>
</dbReference>
<organism evidence="1 2">
    <name type="scientific">Cryphonectria parasitica (strain ATCC 38755 / EP155)</name>
    <dbReference type="NCBI Taxonomy" id="660469"/>
    <lineage>
        <taxon>Eukaryota</taxon>
        <taxon>Fungi</taxon>
        <taxon>Dikarya</taxon>
        <taxon>Ascomycota</taxon>
        <taxon>Pezizomycotina</taxon>
        <taxon>Sordariomycetes</taxon>
        <taxon>Sordariomycetidae</taxon>
        <taxon>Diaporthales</taxon>
        <taxon>Cryphonectriaceae</taxon>
        <taxon>Cryphonectria-Endothia species complex</taxon>
        <taxon>Cryphonectria</taxon>
    </lineage>
</organism>
<gene>
    <name evidence="1" type="ORF">M406DRAFT_329121</name>
</gene>
<dbReference type="SUPFAM" id="SSF54427">
    <property type="entry name" value="NTF2-like"/>
    <property type="match status" value="1"/>
</dbReference>
<dbReference type="PANTHER" id="PTHR39598">
    <property type="entry name" value="AUSTINOL SYNTHESIS PROTEIN F-RELATED"/>
    <property type="match status" value="1"/>
</dbReference>
<reference evidence="1" key="1">
    <citation type="journal article" date="2020" name="Phytopathology">
        <title>Genome sequence of the chestnut blight fungus Cryphonectria parasitica EP155: A fundamental resource for an archetypical invasive plant pathogen.</title>
        <authorList>
            <person name="Crouch J.A."/>
            <person name="Dawe A."/>
            <person name="Aerts A."/>
            <person name="Barry K."/>
            <person name="Churchill A.C.L."/>
            <person name="Grimwood J."/>
            <person name="Hillman B."/>
            <person name="Milgroom M.G."/>
            <person name="Pangilinan J."/>
            <person name="Smith M."/>
            <person name="Salamov A."/>
            <person name="Schmutz J."/>
            <person name="Yadav J."/>
            <person name="Grigoriev I.V."/>
            <person name="Nuss D."/>
        </authorList>
    </citation>
    <scope>NUCLEOTIDE SEQUENCE</scope>
    <source>
        <strain evidence="1">EP155</strain>
    </source>
</reference>
<sequence>MAEDTSPRRKLAIQVIDSYRSWDLDKIMSLRADDCVTVILPKSLGQPEMDNAAYRKFFSFSLPLFQDFNPQIQDIIEDEKGNKVTLWCTSTADTVIGPYANEYMITLHFNEACDKVVRFLEFVDSHVAKTHFEGMRKFVEAKEAEKAKEARLA</sequence>
<dbReference type="RefSeq" id="XP_040779042.1">
    <property type="nucleotide sequence ID" value="XM_040920397.1"/>
</dbReference>
<dbReference type="PANTHER" id="PTHR39598:SF1">
    <property type="entry name" value="AUSTINOID BIOSYNTHESIS CLUSTERS PROTEIN F-RELATED"/>
    <property type="match status" value="1"/>
</dbReference>
<accession>A0A9P5CS92</accession>
<dbReference type="InterPro" id="IPR050977">
    <property type="entry name" value="Fungal_Meroterpenoid_Isomerase"/>
</dbReference>
<evidence type="ECO:0000313" key="2">
    <source>
        <dbReference type="Proteomes" id="UP000803844"/>
    </source>
</evidence>
<name>A0A9P5CS92_CRYP1</name>
<comment type="caution">
    <text evidence="1">The sequence shown here is derived from an EMBL/GenBank/DDBJ whole genome shotgun (WGS) entry which is preliminary data.</text>
</comment>
<dbReference type="Proteomes" id="UP000803844">
    <property type="component" value="Unassembled WGS sequence"/>
</dbReference>
<dbReference type="AlphaFoldDB" id="A0A9P5CS92"/>
<dbReference type="OrthoDB" id="3758478at2759"/>
<keyword evidence="2" id="KW-1185">Reference proteome</keyword>
<evidence type="ECO:0000313" key="1">
    <source>
        <dbReference type="EMBL" id="KAF3768081.1"/>
    </source>
</evidence>
<dbReference type="GeneID" id="63837526"/>